<dbReference type="InterPro" id="IPR038503">
    <property type="entry name" value="SpoIIIAH_sf"/>
</dbReference>
<gene>
    <name evidence="1" type="ORF">GMA92_13485</name>
</gene>
<proteinExistence type="predicted"/>
<dbReference type="InterPro" id="IPR024232">
    <property type="entry name" value="SpoIIIAH"/>
</dbReference>
<comment type="caution">
    <text evidence="1">The sequence shown here is derived from an EMBL/GenBank/DDBJ whole genome shotgun (WGS) entry which is preliminary data.</text>
</comment>
<accession>A0A6A8SIR4</accession>
<protein>
    <submittedName>
        <fullName evidence="1">Uncharacterized protein</fullName>
    </submittedName>
</protein>
<dbReference type="AlphaFoldDB" id="A0A6A8SIR4"/>
<dbReference type="EMBL" id="WMQE01000038">
    <property type="protein sequence ID" value="MTK22425.1"/>
    <property type="molecule type" value="Genomic_DNA"/>
</dbReference>
<dbReference type="RefSeq" id="WP_006783309.1">
    <property type="nucleotide sequence ID" value="NZ_CABJBH010000016.1"/>
</dbReference>
<dbReference type="GeneID" id="60059875"/>
<dbReference type="Gene3D" id="1.10.287.4300">
    <property type="entry name" value="Stage III sporulation protein AH-like"/>
    <property type="match status" value="1"/>
</dbReference>
<sequence length="195" mass="21671">MNKNSYVTAALFVVFVLLTVFYMGMEDPKDLTTGAGSTQTLPNVQMEVSETDAQTGSELASETTTEENVTTVATESNSIQVLRVELEKQQSQKVSELKEVIASKDYDATAKSEAKDDLDKLNRDREHQSALETMIKSKGYNDVLVRVNEETVQVIVQVADESAFPGVEEVNELYMMAKTEFTNNPDVTIQFQPIN</sequence>
<reference evidence="1 2" key="1">
    <citation type="journal article" date="2019" name="Nat. Med.">
        <title>A library of human gut bacterial isolates paired with longitudinal multiomics data enables mechanistic microbiome research.</title>
        <authorList>
            <person name="Poyet M."/>
            <person name="Groussin M."/>
            <person name="Gibbons S.M."/>
            <person name="Avila-Pacheco J."/>
            <person name="Jiang X."/>
            <person name="Kearney S.M."/>
            <person name="Perrotta A.R."/>
            <person name="Berdy B."/>
            <person name="Zhao S."/>
            <person name="Lieberman T.D."/>
            <person name="Swanson P.K."/>
            <person name="Smith M."/>
            <person name="Roesemann S."/>
            <person name="Alexander J.E."/>
            <person name="Rich S.A."/>
            <person name="Livny J."/>
            <person name="Vlamakis H."/>
            <person name="Clish C."/>
            <person name="Bullock K."/>
            <person name="Deik A."/>
            <person name="Scott J."/>
            <person name="Pierce K.A."/>
            <person name="Xavier R.J."/>
            <person name="Alm E.J."/>
        </authorList>
    </citation>
    <scope>NUCLEOTIDE SEQUENCE [LARGE SCALE GENOMIC DNA]</scope>
    <source>
        <strain evidence="1 2">BIOML-A198</strain>
    </source>
</reference>
<name>A0A6A8SIR4_9FIRM</name>
<dbReference type="Proteomes" id="UP000487649">
    <property type="component" value="Unassembled WGS sequence"/>
</dbReference>
<dbReference type="Pfam" id="PF12685">
    <property type="entry name" value="SpoIIIAH"/>
    <property type="match status" value="1"/>
</dbReference>
<organism evidence="1 2">
    <name type="scientific">Turicibacter sanguinis</name>
    <dbReference type="NCBI Taxonomy" id="154288"/>
    <lineage>
        <taxon>Bacteria</taxon>
        <taxon>Bacillati</taxon>
        <taxon>Bacillota</taxon>
        <taxon>Erysipelotrichia</taxon>
        <taxon>Erysipelotrichales</taxon>
        <taxon>Turicibacteraceae</taxon>
        <taxon>Turicibacter</taxon>
    </lineage>
</organism>
<evidence type="ECO:0000313" key="2">
    <source>
        <dbReference type="Proteomes" id="UP000487649"/>
    </source>
</evidence>
<evidence type="ECO:0000313" key="1">
    <source>
        <dbReference type="EMBL" id="MTK22425.1"/>
    </source>
</evidence>